<organism evidence="2 3">
    <name type="scientific">Hebeloma cylindrosporum</name>
    <dbReference type="NCBI Taxonomy" id="76867"/>
    <lineage>
        <taxon>Eukaryota</taxon>
        <taxon>Fungi</taxon>
        <taxon>Dikarya</taxon>
        <taxon>Basidiomycota</taxon>
        <taxon>Agaricomycotina</taxon>
        <taxon>Agaricomycetes</taxon>
        <taxon>Agaricomycetidae</taxon>
        <taxon>Agaricales</taxon>
        <taxon>Agaricineae</taxon>
        <taxon>Hymenogastraceae</taxon>
        <taxon>Hebeloma</taxon>
    </lineage>
</organism>
<dbReference type="Proteomes" id="UP000053424">
    <property type="component" value="Unassembled WGS sequence"/>
</dbReference>
<dbReference type="HOGENOM" id="CLU_2333847_0_0_1"/>
<evidence type="ECO:0000256" key="1">
    <source>
        <dbReference type="SAM" id="MobiDB-lite"/>
    </source>
</evidence>
<evidence type="ECO:0000313" key="3">
    <source>
        <dbReference type="Proteomes" id="UP000053424"/>
    </source>
</evidence>
<sequence>MGEESHKTRTSGTRQITSVEPVNGGRTRLTTLCLTLFYFQIFRTERDGSALLNRDSTLVVQEKIRSLHARPWYSSKELGHRLLLAPGIKIRNPEKLQA</sequence>
<reference evidence="2 3" key="1">
    <citation type="submission" date="2014-04" db="EMBL/GenBank/DDBJ databases">
        <authorList>
            <consortium name="DOE Joint Genome Institute"/>
            <person name="Kuo A."/>
            <person name="Gay G."/>
            <person name="Dore J."/>
            <person name="Kohler A."/>
            <person name="Nagy L.G."/>
            <person name="Floudas D."/>
            <person name="Copeland A."/>
            <person name="Barry K.W."/>
            <person name="Cichocki N."/>
            <person name="Veneault-Fourrey C."/>
            <person name="LaButti K."/>
            <person name="Lindquist E.A."/>
            <person name="Lipzen A."/>
            <person name="Lundell T."/>
            <person name="Morin E."/>
            <person name="Murat C."/>
            <person name="Sun H."/>
            <person name="Tunlid A."/>
            <person name="Henrissat B."/>
            <person name="Grigoriev I.V."/>
            <person name="Hibbett D.S."/>
            <person name="Martin F."/>
            <person name="Nordberg H.P."/>
            <person name="Cantor M.N."/>
            <person name="Hua S.X."/>
        </authorList>
    </citation>
    <scope>NUCLEOTIDE SEQUENCE [LARGE SCALE GENOMIC DNA]</scope>
    <source>
        <strain evidence="3">h7</strain>
    </source>
</reference>
<protein>
    <submittedName>
        <fullName evidence="2">Uncharacterized protein</fullName>
    </submittedName>
</protein>
<name>A0A0C3BKN2_HEBCY</name>
<feature type="region of interest" description="Disordered" evidence="1">
    <location>
        <begin position="1"/>
        <end position="21"/>
    </location>
</feature>
<keyword evidence="3" id="KW-1185">Reference proteome</keyword>
<dbReference type="EMBL" id="KN831798">
    <property type="protein sequence ID" value="KIM37275.1"/>
    <property type="molecule type" value="Genomic_DNA"/>
</dbReference>
<accession>A0A0C3BKN2</accession>
<dbReference type="AlphaFoldDB" id="A0A0C3BKN2"/>
<evidence type="ECO:0000313" key="2">
    <source>
        <dbReference type="EMBL" id="KIM37275.1"/>
    </source>
</evidence>
<gene>
    <name evidence="2" type="ORF">M413DRAFT_448578</name>
</gene>
<proteinExistence type="predicted"/>
<feature type="compositionally biased region" description="Polar residues" evidence="1">
    <location>
        <begin position="10"/>
        <end position="20"/>
    </location>
</feature>
<reference evidence="3" key="2">
    <citation type="submission" date="2015-01" db="EMBL/GenBank/DDBJ databases">
        <title>Evolutionary Origins and Diversification of the Mycorrhizal Mutualists.</title>
        <authorList>
            <consortium name="DOE Joint Genome Institute"/>
            <consortium name="Mycorrhizal Genomics Consortium"/>
            <person name="Kohler A."/>
            <person name="Kuo A."/>
            <person name="Nagy L.G."/>
            <person name="Floudas D."/>
            <person name="Copeland A."/>
            <person name="Barry K.W."/>
            <person name="Cichocki N."/>
            <person name="Veneault-Fourrey C."/>
            <person name="LaButti K."/>
            <person name="Lindquist E.A."/>
            <person name="Lipzen A."/>
            <person name="Lundell T."/>
            <person name="Morin E."/>
            <person name="Murat C."/>
            <person name="Riley R."/>
            <person name="Ohm R."/>
            <person name="Sun H."/>
            <person name="Tunlid A."/>
            <person name="Henrissat B."/>
            <person name="Grigoriev I.V."/>
            <person name="Hibbett D.S."/>
            <person name="Martin F."/>
        </authorList>
    </citation>
    <scope>NUCLEOTIDE SEQUENCE [LARGE SCALE GENOMIC DNA]</scope>
    <source>
        <strain evidence="3">h7</strain>
    </source>
</reference>